<dbReference type="GO" id="GO:0016874">
    <property type="term" value="F:ligase activity"/>
    <property type="evidence" value="ECO:0007669"/>
    <property type="project" value="UniProtKB-KW"/>
</dbReference>
<evidence type="ECO:0000256" key="3">
    <source>
        <dbReference type="ARBA" id="ARBA00022832"/>
    </source>
</evidence>
<gene>
    <name evidence="7" type="ORF">BCR42DRAFT_370473</name>
</gene>
<reference evidence="7 8" key="1">
    <citation type="submission" date="2016-07" db="EMBL/GenBank/DDBJ databases">
        <title>Pervasive Adenine N6-methylation of Active Genes in Fungi.</title>
        <authorList>
            <consortium name="DOE Joint Genome Institute"/>
            <person name="Mondo S.J."/>
            <person name="Dannebaum R.O."/>
            <person name="Kuo R.C."/>
            <person name="Labutti K."/>
            <person name="Haridas S."/>
            <person name="Kuo A."/>
            <person name="Salamov A."/>
            <person name="Ahrendt S.R."/>
            <person name="Lipzen A."/>
            <person name="Sullivan W."/>
            <person name="Andreopoulos W.B."/>
            <person name="Clum A."/>
            <person name="Lindquist E."/>
            <person name="Daum C."/>
            <person name="Ramamoorthy G.K."/>
            <person name="Gryganskyi A."/>
            <person name="Culley D."/>
            <person name="Magnuson J.K."/>
            <person name="James T.Y."/>
            <person name="O'Malley M.A."/>
            <person name="Stajich J.E."/>
            <person name="Spatafora J.W."/>
            <person name="Visel A."/>
            <person name="Grigoriev I.V."/>
        </authorList>
    </citation>
    <scope>NUCLEOTIDE SEQUENCE [LARGE SCALE GENOMIC DNA]</scope>
    <source>
        <strain evidence="7 8">NRRL 1336</strain>
    </source>
</reference>
<dbReference type="Gene3D" id="3.30.300.30">
    <property type="match status" value="1"/>
</dbReference>
<evidence type="ECO:0000256" key="2">
    <source>
        <dbReference type="ARBA" id="ARBA00022598"/>
    </source>
</evidence>
<dbReference type="FunFam" id="3.30.300.30:FF:000008">
    <property type="entry name" value="2,3-dihydroxybenzoate-AMP ligase"/>
    <property type="match status" value="1"/>
</dbReference>
<evidence type="ECO:0000256" key="4">
    <source>
        <dbReference type="ARBA" id="ARBA00023098"/>
    </source>
</evidence>
<dbReference type="SUPFAM" id="SSF56801">
    <property type="entry name" value="Acetyl-CoA synthetase-like"/>
    <property type="match status" value="1"/>
</dbReference>
<dbReference type="PANTHER" id="PTHR43859:SF4">
    <property type="entry name" value="BUTANOATE--COA LIGASE AAE1-RELATED"/>
    <property type="match status" value="1"/>
</dbReference>
<dbReference type="PROSITE" id="PS00455">
    <property type="entry name" value="AMP_BINDING"/>
    <property type="match status" value="1"/>
</dbReference>
<evidence type="ECO:0000313" key="7">
    <source>
        <dbReference type="EMBL" id="ORZ20629.1"/>
    </source>
</evidence>
<keyword evidence="8" id="KW-1185">Reference proteome</keyword>
<evidence type="ECO:0000259" key="6">
    <source>
        <dbReference type="Pfam" id="PF13193"/>
    </source>
</evidence>
<dbReference type="Pfam" id="PF13193">
    <property type="entry name" value="AMP-binding_C"/>
    <property type="match status" value="1"/>
</dbReference>
<dbReference type="Proteomes" id="UP000193560">
    <property type="component" value="Unassembled WGS sequence"/>
</dbReference>
<name>A0A1X2IQR7_9FUNG</name>
<proteinExistence type="inferred from homology"/>
<sequence length="578" mass="63747">MADITDDTKKIAQRRIKAIASHLTDASFIETLRLGRNADQVAYMTPLDPLRFLLRSAMVYTNKSAVVHQGVSYTYRQLAERTLQLANGLMDDYGVQRGDRVGVLCQNIPAVIEAHYAIPAAGAIMVPLNTRLASAEIDYVLGHAGCSVLLVQQYFFDSNQVSAASLAQQFPQLHVIVIADTPTMPLNDPYEVLLSTHANSPRLWNQLPLVNDENAVLSINYTSGSTGRPKGVMVTYRGAYIAALNYAIHDGLSSSSVMLWTLPMFHCNGWGFMWSMVAVGGTQLMLNKIDYDEIWKALKEKGVTHYNGAPTIQNEICSHPQAQRLAHPVQVLSGGAALSSPLIKRMLALNLQPKQVYGLTETYGPNTMSYEPWHLADKPLDAQHTMMARQGFNTIATDEIRVLDRVSAIDVPANGTTVGEICCSGNLNMKGYYNNPQETEKAFRAGFFWTGDLAVRHPDGSIEIVDRGKDVIVSGGENISSLEVESVIVQLDQVSECAVVGGPDDKWGERPYAYVVLKSNQIMEPNQIITHCRNNLAGYKCPSKVFLVPSIPKTSTGKTQKYVIRNELWKDKNKKIQG</sequence>
<protein>
    <recommendedName>
        <fullName evidence="9">AMP-dependent synthetase and ligase</fullName>
    </recommendedName>
</protein>
<dbReference type="InterPro" id="IPR042099">
    <property type="entry name" value="ANL_N_sf"/>
</dbReference>
<dbReference type="InterPro" id="IPR025110">
    <property type="entry name" value="AMP-bd_C"/>
</dbReference>
<feature type="domain" description="AMP-dependent synthetase/ligase" evidence="5">
    <location>
        <begin position="55"/>
        <end position="433"/>
    </location>
</feature>
<comment type="similarity">
    <text evidence="1">Belongs to the ATP-dependent AMP-binding enzyme family.</text>
</comment>
<comment type="caution">
    <text evidence="7">The sequence shown here is derived from an EMBL/GenBank/DDBJ whole genome shotgun (WGS) entry which is preliminary data.</text>
</comment>
<evidence type="ECO:0000259" key="5">
    <source>
        <dbReference type="Pfam" id="PF00501"/>
    </source>
</evidence>
<feature type="domain" description="AMP-binding enzyme C-terminal" evidence="6">
    <location>
        <begin position="483"/>
        <end position="558"/>
    </location>
</feature>
<keyword evidence="3" id="KW-0276">Fatty acid metabolism</keyword>
<dbReference type="PANTHER" id="PTHR43859">
    <property type="entry name" value="ACYL-ACTIVATING ENZYME"/>
    <property type="match status" value="1"/>
</dbReference>
<dbReference type="STRING" id="90262.A0A1X2IQR7"/>
<dbReference type="GO" id="GO:0006631">
    <property type="term" value="P:fatty acid metabolic process"/>
    <property type="evidence" value="ECO:0007669"/>
    <property type="project" value="UniProtKB-KW"/>
</dbReference>
<dbReference type="Gene3D" id="3.40.50.12780">
    <property type="entry name" value="N-terminal domain of ligase-like"/>
    <property type="match status" value="1"/>
</dbReference>
<dbReference type="Pfam" id="PF00501">
    <property type="entry name" value="AMP-binding"/>
    <property type="match status" value="1"/>
</dbReference>
<keyword evidence="2" id="KW-0436">Ligase</keyword>
<organism evidence="7 8">
    <name type="scientific">Absidia repens</name>
    <dbReference type="NCBI Taxonomy" id="90262"/>
    <lineage>
        <taxon>Eukaryota</taxon>
        <taxon>Fungi</taxon>
        <taxon>Fungi incertae sedis</taxon>
        <taxon>Mucoromycota</taxon>
        <taxon>Mucoromycotina</taxon>
        <taxon>Mucoromycetes</taxon>
        <taxon>Mucorales</taxon>
        <taxon>Cunninghamellaceae</taxon>
        <taxon>Absidia</taxon>
    </lineage>
</organism>
<evidence type="ECO:0000256" key="1">
    <source>
        <dbReference type="ARBA" id="ARBA00006432"/>
    </source>
</evidence>
<dbReference type="InterPro" id="IPR020845">
    <property type="entry name" value="AMP-binding_CS"/>
</dbReference>
<keyword evidence="4" id="KW-0443">Lipid metabolism</keyword>
<evidence type="ECO:0008006" key="9">
    <source>
        <dbReference type="Google" id="ProtNLM"/>
    </source>
</evidence>
<dbReference type="OrthoDB" id="10253115at2759"/>
<dbReference type="InterPro" id="IPR045851">
    <property type="entry name" value="AMP-bd_C_sf"/>
</dbReference>
<dbReference type="AlphaFoldDB" id="A0A1X2IQR7"/>
<evidence type="ECO:0000313" key="8">
    <source>
        <dbReference type="Proteomes" id="UP000193560"/>
    </source>
</evidence>
<accession>A0A1X2IQR7</accession>
<dbReference type="EMBL" id="MCGE01000006">
    <property type="protein sequence ID" value="ORZ20629.1"/>
    <property type="molecule type" value="Genomic_DNA"/>
</dbReference>
<dbReference type="InterPro" id="IPR000873">
    <property type="entry name" value="AMP-dep_synth/lig_dom"/>
</dbReference>